<proteinExistence type="inferred from homology"/>
<protein>
    <recommendedName>
        <fullName evidence="6">Methionine aminopeptidase</fullName>
        <ecNumber evidence="6">3.4.11.18</ecNumber>
    </recommendedName>
</protein>
<accession>A0A077R179</accession>
<dbReference type="GO" id="GO:0046872">
    <property type="term" value="F:metal ion binding"/>
    <property type="evidence" value="ECO:0007669"/>
    <property type="project" value="UniProtKB-UniRule"/>
</dbReference>
<feature type="domain" description="Peptidase M24" evidence="8">
    <location>
        <begin position="132"/>
        <end position="363"/>
    </location>
</feature>
<feature type="binding site" evidence="5">
    <location>
        <position position="214"/>
    </location>
    <ligand>
        <name>a divalent metal cation</name>
        <dbReference type="ChEBI" id="CHEBI:60240"/>
        <label>1</label>
    </ligand>
</feature>
<feature type="binding site" evidence="5">
    <location>
        <position position="225"/>
    </location>
    <ligand>
        <name>a divalent metal cation</name>
        <dbReference type="ChEBI" id="CHEBI:60240"/>
        <label>1</label>
    </ligand>
</feature>
<comment type="function">
    <text evidence="6">Cotranslationally removes the N-terminal methionine from nascent proteins. The N-terminal methionine is often cleaved when the second residue in the primary sequence is small and uncharged (Met-Ala-, Cys, Gly, Pro, Ser, Thr, or Val).</text>
</comment>
<dbReference type="InterPro" id="IPR000994">
    <property type="entry name" value="Pept_M24"/>
</dbReference>
<comment type="catalytic activity">
    <reaction evidence="5 6">
        <text>Release of N-terminal amino acids, preferentially methionine, from peptides and arylamides.</text>
        <dbReference type="EC" id="3.4.11.18"/>
    </reaction>
</comment>
<feature type="binding site" evidence="5">
    <location>
        <position position="197"/>
    </location>
    <ligand>
        <name>substrate</name>
    </ligand>
</feature>
<feature type="region of interest" description="Disordered" evidence="7">
    <location>
        <begin position="372"/>
        <end position="438"/>
    </location>
</feature>
<comment type="cofactor">
    <cofactor evidence="5">
        <name>Co(2+)</name>
        <dbReference type="ChEBI" id="CHEBI:48828"/>
    </cofactor>
    <cofactor evidence="5">
        <name>Zn(2+)</name>
        <dbReference type="ChEBI" id="CHEBI:29105"/>
    </cofactor>
    <cofactor evidence="5">
        <name>Mn(2+)</name>
        <dbReference type="ChEBI" id="CHEBI:29035"/>
    </cofactor>
    <cofactor evidence="5">
        <name>Fe(2+)</name>
        <dbReference type="ChEBI" id="CHEBI:29033"/>
    </cofactor>
    <text evidence="5">Binds 2 divalent metal cations per subunit. Has a high-affinity and a low affinity metal-binding site. The true nature of the physiological cofactor is under debate. The enzyme is active with cobalt, zinc, manganese or divalent iron ions. Most likely, methionine aminopeptidases function as mononuclear Fe(2+)-metalloproteases under physiological conditions, and the catalytically relevant metal-binding site has been assigned to the histidine-containing high-affinity site.</text>
</comment>
<evidence type="ECO:0000256" key="3">
    <source>
        <dbReference type="ARBA" id="ARBA00022723"/>
    </source>
</evidence>
<feature type="binding site" evidence="5">
    <location>
        <position position="291"/>
    </location>
    <ligand>
        <name>a divalent metal cation</name>
        <dbReference type="ChEBI" id="CHEBI:60240"/>
        <label>2</label>
        <note>catalytic</note>
    </ligand>
</feature>
<evidence type="ECO:0000256" key="1">
    <source>
        <dbReference type="ARBA" id="ARBA00022438"/>
    </source>
</evidence>
<keyword evidence="2 5" id="KW-0645">Protease</keyword>
<dbReference type="InterPro" id="IPR036005">
    <property type="entry name" value="Creatinase/aminopeptidase-like"/>
</dbReference>
<dbReference type="InterPro" id="IPR002467">
    <property type="entry name" value="Pept_M24A_MAP1"/>
</dbReference>
<evidence type="ECO:0000256" key="5">
    <source>
        <dbReference type="HAMAP-Rule" id="MF_03174"/>
    </source>
</evidence>
<feature type="binding site" evidence="5">
    <location>
        <position position="298"/>
    </location>
    <ligand>
        <name>substrate</name>
    </ligand>
</feature>
<feature type="binding site" evidence="5">
    <location>
        <position position="324"/>
    </location>
    <ligand>
        <name>a divalent metal cation</name>
        <dbReference type="ChEBI" id="CHEBI:60240"/>
        <label>2</label>
        <note>catalytic</note>
    </ligand>
</feature>
<evidence type="ECO:0000256" key="7">
    <source>
        <dbReference type="SAM" id="MobiDB-lite"/>
    </source>
</evidence>
<dbReference type="SUPFAM" id="SSF55920">
    <property type="entry name" value="Creatinase/aminopeptidase"/>
    <property type="match status" value="1"/>
</dbReference>
<organism evidence="9">
    <name type="scientific">Melanopsichium pennsylvanicum 4</name>
    <dbReference type="NCBI Taxonomy" id="1398559"/>
    <lineage>
        <taxon>Eukaryota</taxon>
        <taxon>Fungi</taxon>
        <taxon>Dikarya</taxon>
        <taxon>Basidiomycota</taxon>
        <taxon>Ustilaginomycotina</taxon>
        <taxon>Ustilaginomycetes</taxon>
        <taxon>Ustilaginales</taxon>
        <taxon>Ustilaginaceae</taxon>
        <taxon>Melanopsichium</taxon>
    </lineage>
</organism>
<feature type="binding site" evidence="5">
    <location>
        <position position="356"/>
    </location>
    <ligand>
        <name>a divalent metal cation</name>
        <dbReference type="ChEBI" id="CHEBI:60240"/>
        <label>2</label>
        <note>catalytic</note>
    </ligand>
</feature>
<evidence type="ECO:0000256" key="6">
    <source>
        <dbReference type="RuleBase" id="RU003653"/>
    </source>
</evidence>
<reference evidence="9" key="1">
    <citation type="journal article" date="2014" name="Genome Biol. Evol.">
        <title>Gene Loss Rather Than Gene Gain Is Associated with a Host Jump from Monocots to Dicots in the Smut Fungus Melanopsichium pennsylvanicum.</title>
        <authorList>
            <person name="Sharma R."/>
            <person name="Mishra B."/>
            <person name="Runge F."/>
            <person name="Thines M."/>
        </authorList>
    </citation>
    <scope>NUCLEOTIDE SEQUENCE</scope>
    <source>
        <strain evidence="9">4</strain>
    </source>
</reference>
<comment type="similarity">
    <text evidence="5">Belongs to the peptidase M24A family. Methionine aminopeptidase type 1 subfamily.</text>
</comment>
<keyword evidence="1 5" id="KW-0031">Aminopeptidase</keyword>
<dbReference type="NCBIfam" id="TIGR00500">
    <property type="entry name" value="met_pdase_I"/>
    <property type="match status" value="1"/>
</dbReference>
<keyword evidence="4 5" id="KW-0378">Hydrolase</keyword>
<dbReference type="Pfam" id="PF00557">
    <property type="entry name" value="Peptidase_M24"/>
    <property type="match status" value="1"/>
</dbReference>
<sequence length="438" mass="48030">MSSTATTTSDHAATSTTKGNFTFDPFANVRSFKYSGTVKAVYPLSPKPKIPPSIRRPNYAREGVRMWLQFWWQVRIPLLTVILPILARSRHADNLDGITIFALLLLGFALDGFKQFLESRNIKLNNKTDQDGVRKAATLAREVLEIAASHAKPGVTTDEIDKVVFAEAIKRDCYPSPLGYHGYPKSVCTSINEVICHGIPDQRPLQDGDILNIDVTLFHKGYHGDLNATFPVGKKAEEDAESMKLIKVARECLDAAINICGPGVPYGEIGRVIQPLAESQGCAVVKNYTGHGISNCFHAAPTIYHHATKKAYGVMKPGHIFTIEPMLNLGTEWRDLSWPDDWTVATVDGARSAAAEETLLITETGVEILTAKGGPRHIDTTERRKQLDEEIRMREESKKRRKLDNGGGSTPASGVATPTPAPEETNPTTKSQSAVSDQ</sequence>
<name>A0A077R179_9BASI</name>
<dbReference type="GO" id="GO:0005829">
    <property type="term" value="C:cytosol"/>
    <property type="evidence" value="ECO:0007669"/>
    <property type="project" value="TreeGrafter"/>
</dbReference>
<dbReference type="AlphaFoldDB" id="A0A077R179"/>
<evidence type="ECO:0000313" key="9">
    <source>
        <dbReference type="EMBL" id="CDI52691.1"/>
    </source>
</evidence>
<feature type="compositionally biased region" description="Low complexity" evidence="7">
    <location>
        <begin position="416"/>
        <end position="429"/>
    </location>
</feature>
<dbReference type="HAMAP" id="MF_01974">
    <property type="entry name" value="MetAP_1"/>
    <property type="match status" value="1"/>
</dbReference>
<dbReference type="GO" id="GO:0070006">
    <property type="term" value="F:metalloaminopeptidase activity"/>
    <property type="evidence" value="ECO:0007669"/>
    <property type="project" value="UniProtKB-UniRule"/>
</dbReference>
<dbReference type="GO" id="GO:0006508">
    <property type="term" value="P:proteolysis"/>
    <property type="evidence" value="ECO:0007669"/>
    <property type="project" value="UniProtKB-KW"/>
</dbReference>
<feature type="compositionally biased region" description="Basic and acidic residues" evidence="7">
    <location>
        <begin position="376"/>
        <end position="398"/>
    </location>
</feature>
<dbReference type="PANTHER" id="PTHR43330:SF7">
    <property type="entry name" value="METHIONINE AMINOPEPTIDASE 1"/>
    <property type="match status" value="1"/>
</dbReference>
<feature type="binding site" evidence="5">
    <location>
        <position position="225"/>
    </location>
    <ligand>
        <name>a divalent metal cation</name>
        <dbReference type="ChEBI" id="CHEBI:60240"/>
        <label>2</label>
        <note>catalytic</note>
    </ligand>
</feature>
<evidence type="ECO:0000256" key="2">
    <source>
        <dbReference type="ARBA" id="ARBA00022670"/>
    </source>
</evidence>
<evidence type="ECO:0000256" key="4">
    <source>
        <dbReference type="ARBA" id="ARBA00022801"/>
    </source>
</evidence>
<dbReference type="PANTHER" id="PTHR43330">
    <property type="entry name" value="METHIONINE AMINOPEPTIDASE"/>
    <property type="match status" value="1"/>
</dbReference>
<evidence type="ECO:0000259" key="8">
    <source>
        <dbReference type="Pfam" id="PF00557"/>
    </source>
</evidence>
<dbReference type="Gene3D" id="3.90.230.10">
    <property type="entry name" value="Creatinase/methionine aminopeptidase superfamily"/>
    <property type="match status" value="1"/>
</dbReference>
<dbReference type="InterPro" id="IPR001714">
    <property type="entry name" value="Pept_M24_MAP"/>
</dbReference>
<dbReference type="GO" id="GO:0004239">
    <property type="term" value="F:initiator methionyl aminopeptidase activity"/>
    <property type="evidence" value="ECO:0007669"/>
    <property type="project" value="UniProtKB-UniRule"/>
</dbReference>
<dbReference type="EC" id="3.4.11.18" evidence="6"/>
<dbReference type="PRINTS" id="PR00599">
    <property type="entry name" value="MAPEPTIDASE"/>
</dbReference>
<keyword evidence="3 5" id="KW-0479">Metal-binding</keyword>
<feature type="binding site" evidence="5">
    <location>
        <position position="356"/>
    </location>
    <ligand>
        <name>a divalent metal cation</name>
        <dbReference type="ChEBI" id="CHEBI:60240"/>
        <label>1</label>
    </ligand>
</feature>
<dbReference type="PROSITE" id="PS00680">
    <property type="entry name" value="MAP_1"/>
    <property type="match status" value="1"/>
</dbReference>
<dbReference type="EMBL" id="HG529547">
    <property type="protein sequence ID" value="CDI52691.1"/>
    <property type="molecule type" value="Genomic_DNA"/>
</dbReference>
<dbReference type="CDD" id="cd01086">
    <property type="entry name" value="MetAP1"/>
    <property type="match status" value="1"/>
</dbReference>